<name>A0A0A0LB03_CUCSA</name>
<dbReference type="OMA" id="MEDHGET"/>
<dbReference type="GO" id="GO:0009733">
    <property type="term" value="P:response to auxin"/>
    <property type="evidence" value="ECO:0007669"/>
    <property type="project" value="InterPro"/>
</dbReference>
<proteinExistence type="inferred from homology"/>
<organism evidence="2 3">
    <name type="scientific">Cucumis sativus</name>
    <name type="common">Cucumber</name>
    <dbReference type="NCBI Taxonomy" id="3659"/>
    <lineage>
        <taxon>Eukaryota</taxon>
        <taxon>Viridiplantae</taxon>
        <taxon>Streptophyta</taxon>
        <taxon>Embryophyta</taxon>
        <taxon>Tracheophyta</taxon>
        <taxon>Spermatophyta</taxon>
        <taxon>Magnoliopsida</taxon>
        <taxon>eudicotyledons</taxon>
        <taxon>Gunneridae</taxon>
        <taxon>Pentapetalae</taxon>
        <taxon>rosids</taxon>
        <taxon>fabids</taxon>
        <taxon>Cucurbitales</taxon>
        <taxon>Cucurbitaceae</taxon>
        <taxon>Benincaseae</taxon>
        <taxon>Cucumis</taxon>
    </lineage>
</organism>
<reference evidence="2 3" key="1">
    <citation type="journal article" date="2009" name="Nat. Genet.">
        <title>The genome of the cucumber, Cucumis sativus L.</title>
        <authorList>
            <person name="Huang S."/>
            <person name="Li R."/>
            <person name="Zhang Z."/>
            <person name="Li L."/>
            <person name="Gu X."/>
            <person name="Fan W."/>
            <person name="Lucas W.J."/>
            <person name="Wang X."/>
            <person name="Xie B."/>
            <person name="Ni P."/>
            <person name="Ren Y."/>
            <person name="Zhu H."/>
            <person name="Li J."/>
            <person name="Lin K."/>
            <person name="Jin W."/>
            <person name="Fei Z."/>
            <person name="Li G."/>
            <person name="Staub J."/>
            <person name="Kilian A."/>
            <person name="van der Vossen E.A."/>
            <person name="Wu Y."/>
            <person name="Guo J."/>
            <person name="He J."/>
            <person name="Jia Z."/>
            <person name="Ren Y."/>
            <person name="Tian G."/>
            <person name="Lu Y."/>
            <person name="Ruan J."/>
            <person name="Qian W."/>
            <person name="Wang M."/>
            <person name="Huang Q."/>
            <person name="Li B."/>
            <person name="Xuan Z."/>
            <person name="Cao J."/>
            <person name="Asan"/>
            <person name="Wu Z."/>
            <person name="Zhang J."/>
            <person name="Cai Q."/>
            <person name="Bai Y."/>
            <person name="Zhao B."/>
            <person name="Han Y."/>
            <person name="Li Y."/>
            <person name="Li X."/>
            <person name="Wang S."/>
            <person name="Shi Q."/>
            <person name="Liu S."/>
            <person name="Cho W.K."/>
            <person name="Kim J.Y."/>
            <person name="Xu Y."/>
            <person name="Heller-Uszynska K."/>
            <person name="Miao H."/>
            <person name="Cheng Z."/>
            <person name="Zhang S."/>
            <person name="Wu J."/>
            <person name="Yang Y."/>
            <person name="Kang H."/>
            <person name="Li M."/>
            <person name="Liang H."/>
            <person name="Ren X."/>
            <person name="Shi Z."/>
            <person name="Wen M."/>
            <person name="Jian M."/>
            <person name="Yang H."/>
            <person name="Zhang G."/>
            <person name="Yang Z."/>
            <person name="Chen R."/>
            <person name="Liu S."/>
            <person name="Li J."/>
            <person name="Ma L."/>
            <person name="Liu H."/>
            <person name="Zhou Y."/>
            <person name="Zhao J."/>
            <person name="Fang X."/>
            <person name="Li G."/>
            <person name="Fang L."/>
            <person name="Li Y."/>
            <person name="Liu D."/>
            <person name="Zheng H."/>
            <person name="Zhang Y."/>
            <person name="Qin N."/>
            <person name="Li Z."/>
            <person name="Yang G."/>
            <person name="Yang S."/>
            <person name="Bolund L."/>
            <person name="Kristiansen K."/>
            <person name="Zheng H."/>
            <person name="Li S."/>
            <person name="Zhang X."/>
            <person name="Yang H."/>
            <person name="Wang J."/>
            <person name="Sun R."/>
            <person name="Zhang B."/>
            <person name="Jiang S."/>
            <person name="Wang J."/>
            <person name="Du Y."/>
            <person name="Li S."/>
        </authorList>
    </citation>
    <scope>NUCLEOTIDE SEQUENCE [LARGE SCALE GENOMIC DNA]</scope>
    <source>
        <strain evidence="3">cv. 9930</strain>
    </source>
</reference>
<accession>A0A0A0LB03</accession>
<reference evidence="2 3" key="4">
    <citation type="journal article" date="2011" name="BMC Genomics">
        <title>RNA-Seq improves annotation of protein-coding genes in the cucumber genome.</title>
        <authorList>
            <person name="Li Z."/>
            <person name="Zhang Z."/>
            <person name="Yan P."/>
            <person name="Huang S."/>
            <person name="Fei Z."/>
            <person name="Lin K."/>
        </authorList>
    </citation>
    <scope>NUCLEOTIDE SEQUENCE [LARGE SCALE GENOMIC DNA]</scope>
    <source>
        <strain evidence="3">cv. 9930</strain>
    </source>
</reference>
<sequence>MDENGGIKMGIRQIVRLKETLQHWQGVTVCPKSKAAAHENGSQNQNQNHGILSPAINKRLTNVLCCDSDEETCQSPEHPPDVPKGYLAVYVGPELRRFIIPTSYLRHSVFKVLLEKAEEEFGFDHSGALTFPCEIEIFKYLLKCMESQQKDHPDDHTPG</sequence>
<comment type="similarity">
    <text evidence="1">Belongs to the ARG7 family.</text>
</comment>
<dbReference type="EMBL" id="CM002924">
    <property type="protein sequence ID" value="KGN57847.1"/>
    <property type="molecule type" value="Genomic_DNA"/>
</dbReference>
<reference evidence="2 3" key="2">
    <citation type="journal article" date="2009" name="PLoS ONE">
        <title>An integrated genetic and cytogenetic map of the cucumber genome.</title>
        <authorList>
            <person name="Ren Y."/>
            <person name="Zhang Z."/>
            <person name="Liu J."/>
            <person name="Staub J.E."/>
            <person name="Han Y."/>
            <person name="Cheng Z."/>
            <person name="Li X."/>
            <person name="Lu J."/>
            <person name="Miao H."/>
            <person name="Kang H."/>
            <person name="Xie B."/>
            <person name="Gu X."/>
            <person name="Wang X."/>
            <person name="Du Y."/>
            <person name="Jin W."/>
            <person name="Huang S."/>
        </authorList>
    </citation>
    <scope>NUCLEOTIDE SEQUENCE [LARGE SCALE GENOMIC DNA]</scope>
    <source>
        <strain evidence="3">cv. 9930</strain>
    </source>
</reference>
<protein>
    <submittedName>
        <fullName evidence="2">Uncharacterized protein</fullName>
    </submittedName>
</protein>
<dbReference type="STRING" id="3659.A0A0A0LB03"/>
<dbReference type="AlphaFoldDB" id="A0A0A0LB03"/>
<gene>
    <name evidence="2" type="ORF">Csa_3G346940</name>
</gene>
<dbReference type="Gramene" id="KGN57847">
    <property type="protein sequence ID" value="KGN57847"/>
    <property type="gene ID" value="Csa_3G346940"/>
</dbReference>
<dbReference type="Proteomes" id="UP000029981">
    <property type="component" value="Chromosome 3"/>
</dbReference>
<dbReference type="InterPro" id="IPR003676">
    <property type="entry name" value="SAUR_fam"/>
</dbReference>
<dbReference type="Pfam" id="PF02519">
    <property type="entry name" value="Auxin_inducible"/>
    <property type="match status" value="1"/>
</dbReference>
<keyword evidence="3" id="KW-1185">Reference proteome</keyword>
<evidence type="ECO:0000256" key="1">
    <source>
        <dbReference type="ARBA" id="ARBA00006974"/>
    </source>
</evidence>
<evidence type="ECO:0000313" key="2">
    <source>
        <dbReference type="EMBL" id="KGN57847.1"/>
    </source>
</evidence>
<dbReference type="PANTHER" id="PTHR31374">
    <property type="entry name" value="AUXIN-INDUCED PROTEIN-LIKE-RELATED"/>
    <property type="match status" value="1"/>
</dbReference>
<dbReference type="PANTHER" id="PTHR31374:SF7">
    <property type="entry name" value="SAUR-LIKE AUXIN-RESPONSIVE PROTEIN FAMILY"/>
    <property type="match status" value="1"/>
</dbReference>
<reference evidence="2 3" key="3">
    <citation type="journal article" date="2010" name="BMC Genomics">
        <title>Transcriptome sequencing and comparative analysis of cucumber flowers with different sex types.</title>
        <authorList>
            <person name="Guo S."/>
            <person name="Zheng Y."/>
            <person name="Joung J.G."/>
            <person name="Liu S."/>
            <person name="Zhang Z."/>
            <person name="Crasta O.R."/>
            <person name="Sobral B.W."/>
            <person name="Xu Y."/>
            <person name="Huang S."/>
            <person name="Fei Z."/>
        </authorList>
    </citation>
    <scope>NUCLEOTIDE SEQUENCE [LARGE SCALE GENOMIC DNA]</scope>
    <source>
        <strain evidence="3">cv. 9930</strain>
    </source>
</reference>
<evidence type="ECO:0000313" key="3">
    <source>
        <dbReference type="Proteomes" id="UP000029981"/>
    </source>
</evidence>